<proteinExistence type="predicted"/>
<accession>A0A5N6SXJ9</accession>
<sequence>MDPVWWVFNALIKHETQLYAVPQSAAIPTEDIPFGETAFISREAGKSYVSFRGKSDTNANIVFRPTLLSMQVIREISTNNASEAQVIEILHASRKERKPVDKNLTTGAMQQIVTCQSTIHLQRISPLSDAITAQRSYLDKEVQAEIDVLLGYNRDLAWKYIQQWRRAATEAVRLRFALWKKSEE</sequence>
<dbReference type="OrthoDB" id="4461408at2759"/>
<evidence type="ECO:0000313" key="2">
    <source>
        <dbReference type="Proteomes" id="UP000325672"/>
    </source>
</evidence>
<dbReference type="RefSeq" id="XP_031915405.1">
    <property type="nucleotide sequence ID" value="XM_032059466.1"/>
</dbReference>
<name>A0A5N6SXJ9_ASPPS</name>
<organism evidence="1 2">
    <name type="scientific">Aspergillus pseudotamarii</name>
    <dbReference type="NCBI Taxonomy" id="132259"/>
    <lineage>
        <taxon>Eukaryota</taxon>
        <taxon>Fungi</taxon>
        <taxon>Dikarya</taxon>
        <taxon>Ascomycota</taxon>
        <taxon>Pezizomycotina</taxon>
        <taxon>Eurotiomycetes</taxon>
        <taxon>Eurotiomycetidae</taxon>
        <taxon>Eurotiales</taxon>
        <taxon>Aspergillaceae</taxon>
        <taxon>Aspergillus</taxon>
        <taxon>Aspergillus subgen. Circumdati</taxon>
    </lineage>
</organism>
<keyword evidence="2" id="KW-1185">Reference proteome</keyword>
<dbReference type="GeneID" id="43643676"/>
<dbReference type="EMBL" id="ML743566">
    <property type="protein sequence ID" value="KAE8139342.1"/>
    <property type="molecule type" value="Genomic_DNA"/>
</dbReference>
<dbReference type="Proteomes" id="UP000325672">
    <property type="component" value="Unassembled WGS sequence"/>
</dbReference>
<dbReference type="AlphaFoldDB" id="A0A5N6SXJ9"/>
<reference evidence="1 2" key="1">
    <citation type="submission" date="2019-04" db="EMBL/GenBank/DDBJ databases">
        <title>Friends and foes A comparative genomics study of 23 Aspergillus species from section Flavi.</title>
        <authorList>
            <consortium name="DOE Joint Genome Institute"/>
            <person name="Kjaerbolling I."/>
            <person name="Vesth T."/>
            <person name="Frisvad J.C."/>
            <person name="Nybo J.L."/>
            <person name="Theobald S."/>
            <person name="Kildgaard S."/>
            <person name="Isbrandt T."/>
            <person name="Kuo A."/>
            <person name="Sato A."/>
            <person name="Lyhne E.K."/>
            <person name="Kogle M.E."/>
            <person name="Wiebenga A."/>
            <person name="Kun R.S."/>
            <person name="Lubbers R.J."/>
            <person name="Makela M.R."/>
            <person name="Barry K."/>
            <person name="Chovatia M."/>
            <person name="Clum A."/>
            <person name="Daum C."/>
            <person name="Haridas S."/>
            <person name="He G."/>
            <person name="LaButti K."/>
            <person name="Lipzen A."/>
            <person name="Mondo S."/>
            <person name="Riley R."/>
            <person name="Salamov A."/>
            <person name="Simmons B.A."/>
            <person name="Magnuson J.K."/>
            <person name="Henrissat B."/>
            <person name="Mortensen U.H."/>
            <person name="Larsen T.O."/>
            <person name="Devries R.P."/>
            <person name="Grigoriev I.V."/>
            <person name="Machida M."/>
            <person name="Baker S.E."/>
            <person name="Andersen M.R."/>
        </authorList>
    </citation>
    <scope>NUCLEOTIDE SEQUENCE [LARGE SCALE GENOMIC DNA]</scope>
    <source>
        <strain evidence="1 2">CBS 117625</strain>
    </source>
</reference>
<gene>
    <name evidence="1" type="ORF">BDV38DRAFT_281108</name>
</gene>
<evidence type="ECO:0000313" key="1">
    <source>
        <dbReference type="EMBL" id="KAE8139342.1"/>
    </source>
</evidence>
<protein>
    <submittedName>
        <fullName evidence="1">Uncharacterized protein</fullName>
    </submittedName>
</protein>